<dbReference type="Proteomes" id="UP000515743">
    <property type="component" value="Chromosome"/>
</dbReference>
<name>A0A7G7CM15_9CORY</name>
<feature type="transmembrane region" description="Helical" evidence="1">
    <location>
        <begin position="21"/>
        <end position="42"/>
    </location>
</feature>
<dbReference type="EMBL" id="CP059404">
    <property type="protein sequence ID" value="QNE88631.1"/>
    <property type="molecule type" value="Genomic_DNA"/>
</dbReference>
<evidence type="ECO:0000256" key="1">
    <source>
        <dbReference type="SAM" id="Phobius"/>
    </source>
</evidence>
<gene>
    <name evidence="3" type="ORF">H0194_05780</name>
</gene>
<feature type="transmembrane region" description="Helical" evidence="1">
    <location>
        <begin position="86"/>
        <end position="105"/>
    </location>
</feature>
<dbReference type="AlphaFoldDB" id="A0A7G7CM15"/>
<proteinExistence type="predicted"/>
<feature type="domain" description="DUF3566" evidence="2">
    <location>
        <begin position="3"/>
        <end position="109"/>
    </location>
</feature>
<keyword evidence="1" id="KW-0812">Transmembrane</keyword>
<reference evidence="3 4" key="1">
    <citation type="submission" date="2020-07" db="EMBL/GenBank/DDBJ databases">
        <title>Complete genome and description of Corynebacterium incognita strain Marseille-Q3630 sp. nov.</title>
        <authorList>
            <person name="Boxberger M."/>
        </authorList>
    </citation>
    <scope>NUCLEOTIDE SEQUENCE [LARGE SCALE GENOMIC DNA]</scope>
    <source>
        <strain evidence="3 4">Marseille-Q3630</strain>
    </source>
</reference>
<protein>
    <submittedName>
        <fullName evidence="3">DUF3566 domain-containing protein</fullName>
    </submittedName>
</protein>
<evidence type="ECO:0000313" key="3">
    <source>
        <dbReference type="EMBL" id="QNE88631.1"/>
    </source>
</evidence>
<keyword evidence="4" id="KW-1185">Reference proteome</keyword>
<keyword evidence="1" id="KW-0472">Membrane</keyword>
<dbReference type="RefSeq" id="WP_185175022.1">
    <property type="nucleotide sequence ID" value="NZ_CP059404.1"/>
</dbReference>
<accession>A0A7G7CM15</accession>
<evidence type="ECO:0000313" key="4">
    <source>
        <dbReference type="Proteomes" id="UP000515743"/>
    </source>
</evidence>
<organism evidence="3 4">
    <name type="scientific">Corynebacterium incognita</name>
    <dbReference type="NCBI Taxonomy" id="2754725"/>
    <lineage>
        <taxon>Bacteria</taxon>
        <taxon>Bacillati</taxon>
        <taxon>Actinomycetota</taxon>
        <taxon>Actinomycetes</taxon>
        <taxon>Mycobacteriales</taxon>
        <taxon>Corynebacteriaceae</taxon>
        <taxon>Corynebacterium</taxon>
    </lineage>
</organism>
<dbReference type="InterPro" id="IPR021949">
    <property type="entry name" value="DUF3566_TM"/>
</dbReference>
<sequence>MARREFTITRISPLSAFRVGLAFSVVGLIAWLLAVSILYFGMDQAGIWDSINGLVTEVGGTSALSYGIVLSAAALLGAVCAVSTTILAPLLALIYNAVVALFGGLEIEWEEELHQ</sequence>
<dbReference type="Pfam" id="PF12089">
    <property type="entry name" value="DUF3566"/>
    <property type="match status" value="1"/>
</dbReference>
<feature type="transmembrane region" description="Helical" evidence="1">
    <location>
        <begin position="62"/>
        <end position="79"/>
    </location>
</feature>
<evidence type="ECO:0000259" key="2">
    <source>
        <dbReference type="Pfam" id="PF12089"/>
    </source>
</evidence>
<keyword evidence="1" id="KW-1133">Transmembrane helix</keyword>
<dbReference type="KEGG" id="cik:H0194_05780"/>